<reference evidence="10 11" key="1">
    <citation type="submission" date="2019-12" db="EMBL/GenBank/DDBJ databases">
        <authorList>
            <person name="Floudas D."/>
            <person name="Bentzer J."/>
            <person name="Ahren D."/>
            <person name="Johansson T."/>
            <person name="Persson P."/>
            <person name="Tunlid A."/>
        </authorList>
    </citation>
    <scope>NUCLEOTIDE SEQUENCE [LARGE SCALE GENOMIC DNA]</scope>
    <source>
        <strain evidence="10 11">CBS 102.39</strain>
    </source>
</reference>
<dbReference type="InterPro" id="IPR037056">
    <property type="entry name" value="RNase_H1_N_sf"/>
</dbReference>
<evidence type="ECO:0000256" key="4">
    <source>
        <dbReference type="ARBA" id="ARBA00022722"/>
    </source>
</evidence>
<organism evidence="10 11">
    <name type="scientific">Agrocybe pediades</name>
    <dbReference type="NCBI Taxonomy" id="84607"/>
    <lineage>
        <taxon>Eukaryota</taxon>
        <taxon>Fungi</taxon>
        <taxon>Dikarya</taxon>
        <taxon>Basidiomycota</taxon>
        <taxon>Agaricomycotina</taxon>
        <taxon>Agaricomycetes</taxon>
        <taxon>Agaricomycetidae</taxon>
        <taxon>Agaricales</taxon>
        <taxon>Agaricineae</taxon>
        <taxon>Strophariaceae</taxon>
        <taxon>Agrocybe</taxon>
    </lineage>
</organism>
<dbReference type="Gene3D" id="3.30.420.10">
    <property type="entry name" value="Ribonuclease H-like superfamily/Ribonuclease H"/>
    <property type="match status" value="1"/>
</dbReference>
<protein>
    <recommendedName>
        <fullName evidence="3">ribonuclease H</fullName>
        <ecNumber evidence="3">3.1.26.4</ecNumber>
    </recommendedName>
</protein>
<feature type="compositionally biased region" description="Acidic residues" evidence="8">
    <location>
        <begin position="290"/>
        <end position="299"/>
    </location>
</feature>
<evidence type="ECO:0000256" key="3">
    <source>
        <dbReference type="ARBA" id="ARBA00012180"/>
    </source>
</evidence>
<proteinExistence type="inferred from homology"/>
<keyword evidence="5" id="KW-0479">Metal-binding</keyword>
<dbReference type="GO" id="GO:0003676">
    <property type="term" value="F:nucleic acid binding"/>
    <property type="evidence" value="ECO:0007669"/>
    <property type="project" value="InterPro"/>
</dbReference>
<dbReference type="Gene3D" id="3.40.970.10">
    <property type="entry name" value="Ribonuclease H1, N-terminal domain"/>
    <property type="match status" value="1"/>
</dbReference>
<feature type="region of interest" description="Disordered" evidence="8">
    <location>
        <begin position="272"/>
        <end position="355"/>
    </location>
</feature>
<keyword evidence="11" id="KW-1185">Reference proteome</keyword>
<evidence type="ECO:0000259" key="9">
    <source>
        <dbReference type="PROSITE" id="PS50879"/>
    </source>
</evidence>
<dbReference type="Pfam" id="PF01693">
    <property type="entry name" value="Cauli_VI"/>
    <property type="match status" value="1"/>
</dbReference>
<dbReference type="InterPro" id="IPR002156">
    <property type="entry name" value="RNaseH_domain"/>
</dbReference>
<dbReference type="SUPFAM" id="SSF53098">
    <property type="entry name" value="Ribonuclease H-like"/>
    <property type="match status" value="1"/>
</dbReference>
<dbReference type="PANTHER" id="PTHR10642">
    <property type="entry name" value="RIBONUCLEASE H1"/>
    <property type="match status" value="1"/>
</dbReference>
<dbReference type="GO" id="GO:0004523">
    <property type="term" value="F:RNA-DNA hybrid ribonuclease activity"/>
    <property type="evidence" value="ECO:0007669"/>
    <property type="project" value="UniProtKB-EC"/>
</dbReference>
<keyword evidence="7" id="KW-0378">Hydrolase</keyword>
<dbReference type="GO" id="GO:0046872">
    <property type="term" value="F:metal ion binding"/>
    <property type="evidence" value="ECO:0007669"/>
    <property type="project" value="UniProtKB-KW"/>
</dbReference>
<comment type="similarity">
    <text evidence="2">Belongs to the RNase H family.</text>
</comment>
<evidence type="ECO:0000256" key="7">
    <source>
        <dbReference type="ARBA" id="ARBA00022801"/>
    </source>
</evidence>
<dbReference type="GO" id="GO:0043137">
    <property type="term" value="P:DNA replication, removal of RNA primer"/>
    <property type="evidence" value="ECO:0007669"/>
    <property type="project" value="TreeGrafter"/>
</dbReference>
<dbReference type="PROSITE" id="PS50879">
    <property type="entry name" value="RNASE_H_1"/>
    <property type="match status" value="1"/>
</dbReference>
<evidence type="ECO:0000256" key="1">
    <source>
        <dbReference type="ARBA" id="ARBA00000077"/>
    </source>
</evidence>
<comment type="caution">
    <text evidence="10">The sequence shown here is derived from an EMBL/GenBank/DDBJ whole genome shotgun (WGS) entry which is preliminary data.</text>
</comment>
<evidence type="ECO:0000313" key="10">
    <source>
        <dbReference type="EMBL" id="KAF4612212.1"/>
    </source>
</evidence>
<evidence type="ECO:0000256" key="5">
    <source>
        <dbReference type="ARBA" id="ARBA00022723"/>
    </source>
</evidence>
<feature type="region of interest" description="Disordered" evidence="8">
    <location>
        <begin position="65"/>
        <end position="93"/>
    </location>
</feature>
<dbReference type="InterPro" id="IPR011320">
    <property type="entry name" value="RNase_H1_N"/>
</dbReference>
<feature type="compositionally biased region" description="Polar residues" evidence="8">
    <location>
        <begin position="346"/>
        <end position="355"/>
    </location>
</feature>
<name>A0A8H4QJB8_9AGAR</name>
<evidence type="ECO:0000256" key="8">
    <source>
        <dbReference type="SAM" id="MobiDB-lite"/>
    </source>
</evidence>
<sequence length="420" mass="45647">MPSRGELRLVYTTHGNTRIFNLYNLLKRTERRECELQVKGFPNARFQKFPTREAAEAFVAGASSTTNTPAAATSVPVADRATKSDAKGKKRGFGKEVEDTTGWDIVYSDGACKGNGKPGSIAGVGVWWGKNDPRNIAERCPGYQTNNRAELIAILRVLETTPITSTPLLIRTDSQYSMNCLRSWIPAWIKRNWHTAGGTPVKNVGIIRCIAAHLSTRATVGQKVRFEYVEGHSGEVGNDGADEMANIGVTKPELPDRDWDTEWKRLEDELNAMNASSVPADIDVVGPVPEEPETYEPDDSSGPPRKAPKLVANVPSSASVTSSSDRDHPPPNCSGSTSFMIKGRTPSPTKSTLPQSQSFVTATARESILITSEQYVHGQSPLKVVSAQPPLVPAKPLNINTDNFEDCLLDDSELAAELSD</sequence>
<evidence type="ECO:0000313" key="11">
    <source>
        <dbReference type="Proteomes" id="UP000521872"/>
    </source>
</evidence>
<dbReference type="InterPro" id="IPR012337">
    <property type="entry name" value="RNaseH-like_sf"/>
</dbReference>
<dbReference type="EC" id="3.1.26.4" evidence="3"/>
<dbReference type="Proteomes" id="UP000521872">
    <property type="component" value="Unassembled WGS sequence"/>
</dbReference>
<accession>A0A8H4QJB8</accession>
<dbReference type="InterPro" id="IPR050092">
    <property type="entry name" value="RNase_H"/>
</dbReference>
<comment type="catalytic activity">
    <reaction evidence="1">
        <text>Endonucleolytic cleavage to 5'-phosphomonoester.</text>
        <dbReference type="EC" id="3.1.26.4"/>
    </reaction>
</comment>
<keyword evidence="6" id="KW-0255">Endonuclease</keyword>
<dbReference type="PANTHER" id="PTHR10642:SF26">
    <property type="entry name" value="RIBONUCLEASE H1"/>
    <property type="match status" value="1"/>
</dbReference>
<evidence type="ECO:0000256" key="6">
    <source>
        <dbReference type="ARBA" id="ARBA00022759"/>
    </source>
</evidence>
<feature type="compositionally biased region" description="Basic and acidic residues" evidence="8">
    <location>
        <begin position="80"/>
        <end position="93"/>
    </location>
</feature>
<evidence type="ECO:0000256" key="2">
    <source>
        <dbReference type="ARBA" id="ARBA00005300"/>
    </source>
</evidence>
<keyword evidence="4" id="KW-0540">Nuclease</keyword>
<dbReference type="EMBL" id="JAACJL010000057">
    <property type="protein sequence ID" value="KAF4612212.1"/>
    <property type="molecule type" value="Genomic_DNA"/>
</dbReference>
<feature type="compositionally biased region" description="Low complexity" evidence="8">
    <location>
        <begin position="65"/>
        <end position="78"/>
    </location>
</feature>
<dbReference type="CDD" id="cd09280">
    <property type="entry name" value="RNase_HI_eukaryote_like"/>
    <property type="match status" value="1"/>
</dbReference>
<gene>
    <name evidence="10" type="ORF">D9613_004096</name>
</gene>
<dbReference type="Pfam" id="PF00075">
    <property type="entry name" value="RNase_H"/>
    <property type="match status" value="1"/>
</dbReference>
<dbReference type="AlphaFoldDB" id="A0A8H4QJB8"/>
<feature type="domain" description="RNase H type-1" evidence="9">
    <location>
        <begin position="100"/>
        <end position="250"/>
    </location>
</feature>
<dbReference type="InterPro" id="IPR036397">
    <property type="entry name" value="RNaseH_sf"/>
</dbReference>